<protein>
    <submittedName>
        <fullName evidence="2">Uncharacterized protein</fullName>
    </submittedName>
</protein>
<dbReference type="Proteomes" id="UP000314294">
    <property type="component" value="Unassembled WGS sequence"/>
</dbReference>
<evidence type="ECO:0000256" key="1">
    <source>
        <dbReference type="SAM" id="MobiDB-lite"/>
    </source>
</evidence>
<organism evidence="2 3">
    <name type="scientific">Liparis tanakae</name>
    <name type="common">Tanaka's snailfish</name>
    <dbReference type="NCBI Taxonomy" id="230148"/>
    <lineage>
        <taxon>Eukaryota</taxon>
        <taxon>Metazoa</taxon>
        <taxon>Chordata</taxon>
        <taxon>Craniata</taxon>
        <taxon>Vertebrata</taxon>
        <taxon>Euteleostomi</taxon>
        <taxon>Actinopterygii</taxon>
        <taxon>Neopterygii</taxon>
        <taxon>Teleostei</taxon>
        <taxon>Neoteleostei</taxon>
        <taxon>Acanthomorphata</taxon>
        <taxon>Eupercaria</taxon>
        <taxon>Perciformes</taxon>
        <taxon>Cottioidei</taxon>
        <taxon>Cottales</taxon>
        <taxon>Liparidae</taxon>
        <taxon>Liparis</taxon>
    </lineage>
</organism>
<reference evidence="2 3" key="1">
    <citation type="submission" date="2019-03" db="EMBL/GenBank/DDBJ databases">
        <title>First draft genome of Liparis tanakae, snailfish: a comprehensive survey of snailfish specific genes.</title>
        <authorList>
            <person name="Kim W."/>
            <person name="Song I."/>
            <person name="Jeong J.-H."/>
            <person name="Kim D."/>
            <person name="Kim S."/>
            <person name="Ryu S."/>
            <person name="Song J.Y."/>
            <person name="Lee S.K."/>
        </authorList>
    </citation>
    <scope>NUCLEOTIDE SEQUENCE [LARGE SCALE GENOMIC DNA]</scope>
    <source>
        <tissue evidence="2">Muscle</tissue>
    </source>
</reference>
<feature type="region of interest" description="Disordered" evidence="1">
    <location>
        <begin position="63"/>
        <end position="162"/>
    </location>
</feature>
<accession>A0A4Z2FI14</accession>
<evidence type="ECO:0000313" key="3">
    <source>
        <dbReference type="Proteomes" id="UP000314294"/>
    </source>
</evidence>
<keyword evidence="3" id="KW-1185">Reference proteome</keyword>
<feature type="compositionally biased region" description="Basic and acidic residues" evidence="1">
    <location>
        <begin position="83"/>
        <end position="108"/>
    </location>
</feature>
<gene>
    <name evidence="2" type="ORF">EYF80_049418</name>
</gene>
<sequence length="162" mass="17665">MKTHMCPCGTLRVRLLRTFALPYDRHTSRHRMAKASGAAGGEASRSTVMLASFCWKRGGDHTLLTEGPRLEEAEPPAGSPANNDHKYTANGPRTERKLLLCKGEKPQVEGDSASSPRRTTGGGDSASSPRGTTAGRRLRLLTKGNHSWKETPPPHQGEPNRW</sequence>
<dbReference type="EMBL" id="SRLO01001192">
    <property type="protein sequence ID" value="TNN40404.1"/>
    <property type="molecule type" value="Genomic_DNA"/>
</dbReference>
<evidence type="ECO:0000313" key="2">
    <source>
        <dbReference type="EMBL" id="TNN40404.1"/>
    </source>
</evidence>
<dbReference type="AlphaFoldDB" id="A0A4Z2FI14"/>
<comment type="caution">
    <text evidence="2">The sequence shown here is derived from an EMBL/GenBank/DDBJ whole genome shotgun (WGS) entry which is preliminary data.</text>
</comment>
<name>A0A4Z2FI14_9TELE</name>
<proteinExistence type="predicted"/>